<comment type="caution">
    <text evidence="1">The sequence shown here is derived from an EMBL/GenBank/DDBJ whole genome shotgun (WGS) entry which is preliminary data.</text>
</comment>
<dbReference type="OrthoDB" id="2960905at2"/>
<dbReference type="EMBL" id="PGVD01000101">
    <property type="protein sequence ID" value="PLR88521.1"/>
    <property type="molecule type" value="Genomic_DNA"/>
</dbReference>
<dbReference type="InterPro" id="IPR012505">
    <property type="entry name" value="YbbR"/>
</dbReference>
<organism evidence="1 3">
    <name type="scientific">Bacillus canaveralius</name>
    <dbReference type="NCBI Taxonomy" id="1403243"/>
    <lineage>
        <taxon>Bacteria</taxon>
        <taxon>Bacillati</taxon>
        <taxon>Bacillota</taxon>
        <taxon>Bacilli</taxon>
        <taxon>Bacillales</taxon>
        <taxon>Bacillaceae</taxon>
        <taxon>Bacillus</taxon>
    </lineage>
</organism>
<dbReference type="AlphaFoldDB" id="A0A2N5GH40"/>
<dbReference type="Pfam" id="PF07949">
    <property type="entry name" value="YbbR"/>
    <property type="match status" value="3"/>
</dbReference>
<evidence type="ECO:0000313" key="1">
    <source>
        <dbReference type="EMBL" id="PLR80084.1"/>
    </source>
</evidence>
<sequence length="426" mass="46567">MIDKLMENHWFMKVVALVLAVLLFSSVPTPEDEGGSEVNVPGENNTETIEDIPVKSYYDTENLVVSGVPETVNVTIEGPKQLVQQTRTLKNFEVLVDLSEAEIGTQTVELLVRDISDKLQVTIEPAYAEVSVQERVTREFPVEAEFNQSLLEEGYISEQPTVEPDRVKITGAKDVIDRISFVKATIDARGPIDQTITEKASIRALDRELNKLDVIVEPEAVEVTVPVRSTSKTVPINIVQTGTPPEGITIQSITLDTDEARIFASPNILDHTENVRVEVDVSGIRSNSTMTLPVIISEGITSVKPATVEAAIRVTVAKQEVSAPADPQANNEERRTLPDIPIRTQGLNEKYNMAFLDPASAAVNLTVIGPRDAVTRLTAGDFNLFIDASNLGEGEHQLNIQINGPNNVKWELSKAVATVSISQKEA</sequence>
<evidence type="ECO:0000313" key="2">
    <source>
        <dbReference type="EMBL" id="PLR88521.1"/>
    </source>
</evidence>
<dbReference type="Gene3D" id="2.170.120.40">
    <property type="entry name" value="YbbR-like domain"/>
    <property type="match status" value="2"/>
</dbReference>
<reference evidence="1 3" key="1">
    <citation type="submission" date="2017-11" db="EMBL/GenBank/DDBJ databases">
        <title>Comparitive Functional Genomics of Dry Heat Resistant strains isolated from the Viking Spacecraft.</title>
        <authorList>
            <person name="Seuylemezian A."/>
            <person name="Cooper K."/>
            <person name="Vaishampayan P."/>
        </authorList>
    </citation>
    <scope>NUCLEOTIDE SEQUENCE [LARGE SCALE GENOMIC DNA]</scope>
    <source>
        <strain evidence="1 3">M4.6</strain>
    </source>
</reference>
<dbReference type="Proteomes" id="UP000235114">
    <property type="component" value="Unassembled WGS sequence"/>
</dbReference>
<protein>
    <recommendedName>
        <fullName evidence="5">YbbR-like domain-containing protein</fullName>
    </recommendedName>
</protein>
<name>A0A2N5GH40_9BACI</name>
<evidence type="ECO:0000313" key="3">
    <source>
        <dbReference type="Proteomes" id="UP000234951"/>
    </source>
</evidence>
<proteinExistence type="predicted"/>
<accession>A0A2N5GH40</accession>
<dbReference type="PANTHER" id="PTHR37804">
    <property type="entry name" value="CDAA REGULATORY PROTEIN CDAR"/>
    <property type="match status" value="1"/>
</dbReference>
<dbReference type="PANTHER" id="PTHR37804:SF1">
    <property type="entry name" value="CDAA REGULATORY PROTEIN CDAR"/>
    <property type="match status" value="1"/>
</dbReference>
<dbReference type="Gene3D" id="2.170.120.30">
    <property type="match status" value="2"/>
</dbReference>
<dbReference type="Proteomes" id="UP000234951">
    <property type="component" value="Unassembled WGS sequence"/>
</dbReference>
<dbReference type="RefSeq" id="WP_101579085.1">
    <property type="nucleotide sequence ID" value="NZ_PGVA01000060.1"/>
</dbReference>
<keyword evidence="4" id="KW-1185">Reference proteome</keyword>
<evidence type="ECO:0000313" key="4">
    <source>
        <dbReference type="Proteomes" id="UP000235114"/>
    </source>
</evidence>
<dbReference type="EMBL" id="PGVA01000060">
    <property type="protein sequence ID" value="PLR80084.1"/>
    <property type="molecule type" value="Genomic_DNA"/>
</dbReference>
<evidence type="ECO:0008006" key="5">
    <source>
        <dbReference type="Google" id="ProtNLM"/>
    </source>
</evidence>
<reference evidence="2 4" key="2">
    <citation type="submission" date="2017-12" db="EMBL/GenBank/DDBJ databases">
        <title>Comparative Functional Genomics of Dry Heat Resistant strains isolated from the Viking Spacecraft.</title>
        <authorList>
            <person name="Seuylemezian A."/>
            <person name="Cooper K."/>
            <person name="Vaishampayan P."/>
        </authorList>
    </citation>
    <scope>NUCLEOTIDE SEQUENCE [LARGE SCALE GENOMIC DNA]</scope>
    <source>
        <strain evidence="2 4">ATCC 29669</strain>
    </source>
</reference>
<gene>
    <name evidence="1" type="ORF">CU635_19710</name>
    <name evidence="2" type="ORF">CVD25_22585</name>
</gene>
<dbReference type="InterPro" id="IPR053154">
    <property type="entry name" value="c-di-AMP_regulator"/>
</dbReference>